<dbReference type="RefSeq" id="WP_038068250.1">
    <property type="nucleotide sequence ID" value="NZ_FOVB01000001.1"/>
</dbReference>
<name>A0A074TAF9_9RHOB</name>
<evidence type="ECO:0000313" key="1">
    <source>
        <dbReference type="EMBL" id="KEP68694.1"/>
    </source>
</evidence>
<evidence type="ECO:0000313" key="2">
    <source>
        <dbReference type="Proteomes" id="UP000027725"/>
    </source>
</evidence>
<organism evidence="1 2">
    <name type="scientific">Thioclava dalianensis</name>
    <dbReference type="NCBI Taxonomy" id="1185766"/>
    <lineage>
        <taxon>Bacteria</taxon>
        <taxon>Pseudomonadati</taxon>
        <taxon>Pseudomonadota</taxon>
        <taxon>Alphaproteobacteria</taxon>
        <taxon>Rhodobacterales</taxon>
        <taxon>Paracoccaceae</taxon>
        <taxon>Thioclava</taxon>
    </lineage>
</organism>
<dbReference type="eggNOG" id="COG0463">
    <property type="taxonomic scope" value="Bacteria"/>
</dbReference>
<dbReference type="EMBL" id="JHEH01000026">
    <property type="protein sequence ID" value="KEP68694.1"/>
    <property type="molecule type" value="Genomic_DNA"/>
</dbReference>
<dbReference type="AlphaFoldDB" id="A0A074TAF9"/>
<accession>A0A074TAF9</accession>
<dbReference type="STRING" id="1185766.SAMN05216224_1011097"/>
<sequence>MTTIKDLRAALGLRLKRRRLLWRAIRSRHALREICSPDTAIAPDDILLFATMRNEAQRLPFFLKHYRRLGVNRFLIVENDSTDATVEYLRAQPDVALWSTRASYRDSRFGMDWLNWLLMRHGRGHWCVTVDADELLVYPDSDQRPLSELTHWLDAQNAPAMGALMLDMYPDGPLSSAHAAPGSDPTLALPLFDPTGYDWEYQPRFGNISIRGGPRKRVFFADAPENAPHLHKLPLIRWQWRYAYVSSTHIALPRRLNSALDLRKGLPSGVLLHSKFLEGALERAAEEKRRGEHFTHRDDYNNYYDQIIRDPDLRDANSARYRGPRDLLAKGLMQSGDWPGEN</sequence>
<dbReference type="InterPro" id="IPR029044">
    <property type="entry name" value="Nucleotide-diphossugar_trans"/>
</dbReference>
<comment type="caution">
    <text evidence="1">The sequence shown here is derived from an EMBL/GenBank/DDBJ whole genome shotgun (WGS) entry which is preliminary data.</text>
</comment>
<proteinExistence type="predicted"/>
<protein>
    <submittedName>
        <fullName evidence="1">Glycosyl transferase family 2</fullName>
    </submittedName>
</protein>
<keyword evidence="2" id="KW-1185">Reference proteome</keyword>
<gene>
    <name evidence="1" type="ORF">DL1_09400</name>
</gene>
<dbReference type="GO" id="GO:0016740">
    <property type="term" value="F:transferase activity"/>
    <property type="evidence" value="ECO:0007669"/>
    <property type="project" value="UniProtKB-KW"/>
</dbReference>
<keyword evidence="1" id="KW-0808">Transferase</keyword>
<dbReference type="Proteomes" id="UP000027725">
    <property type="component" value="Unassembled WGS sequence"/>
</dbReference>
<dbReference type="OrthoDB" id="3010234at2"/>
<dbReference type="Pfam" id="PF13704">
    <property type="entry name" value="Glyco_tranf_2_4"/>
    <property type="match status" value="1"/>
</dbReference>
<reference evidence="1 2" key="1">
    <citation type="submission" date="2014-03" db="EMBL/GenBank/DDBJ databases">
        <title>The draft genome sequence of Thioclava dalianensis DLFJ1-1.</title>
        <authorList>
            <person name="Lai Q."/>
            <person name="Shao Z."/>
        </authorList>
    </citation>
    <scope>NUCLEOTIDE SEQUENCE [LARGE SCALE GENOMIC DNA]</scope>
    <source>
        <strain evidence="1 2">DLFJ1-1</strain>
    </source>
</reference>
<dbReference type="SUPFAM" id="SSF53448">
    <property type="entry name" value="Nucleotide-diphospho-sugar transferases"/>
    <property type="match status" value="1"/>
</dbReference>